<evidence type="ECO:0000256" key="3">
    <source>
        <dbReference type="ARBA" id="ARBA00022932"/>
    </source>
</evidence>
<keyword evidence="3" id="KW-0548">Nucleotidyltransferase</keyword>
<dbReference type="Pfam" id="PF03121">
    <property type="entry name" value="Herpes_UL52"/>
    <property type="match status" value="1"/>
</dbReference>
<dbReference type="PANTHER" id="PTHR31399:SF0">
    <property type="entry name" value="DNA-DIRECTED PRIMASE_POLYMERASE PROTEIN"/>
    <property type="match status" value="1"/>
</dbReference>
<dbReference type="GO" id="GO:0031297">
    <property type="term" value="P:replication fork processing"/>
    <property type="evidence" value="ECO:0007669"/>
    <property type="project" value="TreeGrafter"/>
</dbReference>
<dbReference type="OrthoDB" id="5988181at2759"/>
<comment type="catalytic activity">
    <reaction evidence="7">
        <text>DNA(n) + a 2'-deoxyribonucleoside 5'-triphosphate = DNA(n+1) + diphosphate</text>
        <dbReference type="Rhea" id="RHEA:22508"/>
        <dbReference type="Rhea" id="RHEA-COMP:17339"/>
        <dbReference type="Rhea" id="RHEA-COMP:17340"/>
        <dbReference type="ChEBI" id="CHEBI:33019"/>
        <dbReference type="ChEBI" id="CHEBI:61560"/>
        <dbReference type="ChEBI" id="CHEBI:173112"/>
        <dbReference type="EC" id="2.7.7.7"/>
    </reaction>
    <physiologicalReaction direction="left-to-right" evidence="7">
        <dbReference type="Rhea" id="RHEA:22509"/>
    </physiologicalReaction>
</comment>
<accession>A0A6H5GJV9</accession>
<dbReference type="EC" id="2.7.7.7" evidence="2"/>
<dbReference type="EC" id="2.7.7.102" evidence="6"/>
<proteinExistence type="inferred from homology"/>
<sequence>MARGRSNSKRNAEFEKSDDFEDFAVELGEPANRPRPGNASIFRVPVGLRVNDDGGYEQYVAESRRQYSAVLPSLKGVPVANPTPVRPQNELSACKTRRELFFEGPFLRTLFNSLANIPYQVTIYSITYTMMAYEVNLELTGIVSKVCLRPERSVSTFLIESPFLKLVPEADTLHSVLHRVATLLASAVIARPDYEACLRATRHRLITEQPQPPSPSKAKVLPTTTAILGTPRLKWKVFQKQEEALQFSKTAKGGLMTFAFESQDRNGRLFLSAHPRVFWHYDVQRPASERSTYEIVTEHAVCKLYADLEFDKNANPSVDGTKLVDEFVNIVRGGLRRFWNVDCPLERILNLDSSNESKFSRHLIFDTNFTNNYHVGAFLKFLFSEPDALGKMAVVGTKGNRASFCDLSVYSKNRHFRLFRSTKKGKNSPFVVSDDCRFPQSTESDVFLFSLITNTTEGRVLQWEGEILKSDRSGPKICVQNVLPARVSPFPILDDHINKIVSPGRIFSSAYFPASRIIVFSIVGNRYCGNIGRQHKSNNVKYIVDLDRYEIYQKCFDYDCKDYRSPPTMLPSEIIFQIEDGSDLFVDCSGALGVFELIDEAGSDAFGTFECDSNPSNADRSGTELGKFPSFGLADDAFENVDY</sequence>
<dbReference type="GO" id="GO:0042276">
    <property type="term" value="P:error-prone translesion synthesis"/>
    <property type="evidence" value="ECO:0007669"/>
    <property type="project" value="InterPro"/>
</dbReference>
<dbReference type="GO" id="GO:0003887">
    <property type="term" value="F:DNA-directed DNA polymerase activity"/>
    <property type="evidence" value="ECO:0007669"/>
    <property type="project" value="UniProtKB-KW"/>
</dbReference>
<evidence type="ECO:0000256" key="2">
    <source>
        <dbReference type="ARBA" id="ARBA00012417"/>
    </source>
</evidence>
<dbReference type="InterPro" id="IPR045669">
    <property type="entry name" value="FHIP_C"/>
</dbReference>
<dbReference type="GO" id="GO:0003682">
    <property type="term" value="F:chromatin binding"/>
    <property type="evidence" value="ECO:0007669"/>
    <property type="project" value="TreeGrafter"/>
</dbReference>
<name>A0A6H5GJV9_9HEMI</name>
<evidence type="ECO:0000256" key="4">
    <source>
        <dbReference type="ARBA" id="ARBA00026139"/>
    </source>
</evidence>
<comment type="catalytic activity">
    <reaction evidence="5">
        <text>ssDNA + n NTP = ssDNA/pppN(pN)n-1 hybrid + (n-1) diphosphate.</text>
        <dbReference type="EC" id="2.7.7.102"/>
    </reaction>
</comment>
<organism evidence="9 10">
    <name type="scientific">Nesidiocoris tenuis</name>
    <dbReference type="NCBI Taxonomy" id="355587"/>
    <lineage>
        <taxon>Eukaryota</taxon>
        <taxon>Metazoa</taxon>
        <taxon>Ecdysozoa</taxon>
        <taxon>Arthropoda</taxon>
        <taxon>Hexapoda</taxon>
        <taxon>Insecta</taxon>
        <taxon>Pterygota</taxon>
        <taxon>Neoptera</taxon>
        <taxon>Paraneoptera</taxon>
        <taxon>Hemiptera</taxon>
        <taxon>Heteroptera</taxon>
        <taxon>Panheteroptera</taxon>
        <taxon>Cimicomorpha</taxon>
        <taxon>Miridae</taxon>
        <taxon>Dicyphina</taxon>
        <taxon>Nesidiocoris</taxon>
    </lineage>
</organism>
<dbReference type="GO" id="GO:0005634">
    <property type="term" value="C:nucleus"/>
    <property type="evidence" value="ECO:0007669"/>
    <property type="project" value="TreeGrafter"/>
</dbReference>
<keyword evidence="3" id="KW-0808">Transferase</keyword>
<dbReference type="EMBL" id="CADCXU010014759">
    <property type="protein sequence ID" value="CAB0004237.1"/>
    <property type="molecule type" value="Genomic_DNA"/>
</dbReference>
<evidence type="ECO:0000313" key="9">
    <source>
        <dbReference type="EMBL" id="CAB0004237.1"/>
    </source>
</evidence>
<comment type="similarity">
    <text evidence="1">Belongs to the eukaryotic-type primase small subunit family.</text>
</comment>
<evidence type="ECO:0000256" key="6">
    <source>
        <dbReference type="ARBA" id="ARBA00044768"/>
    </source>
</evidence>
<dbReference type="Pfam" id="PF19314">
    <property type="entry name" value="DUF5917"/>
    <property type="match status" value="1"/>
</dbReference>
<evidence type="ECO:0000256" key="5">
    <source>
        <dbReference type="ARBA" id="ARBA00044677"/>
    </source>
</evidence>
<dbReference type="InterPro" id="IPR044917">
    <property type="entry name" value="PRIMPOL"/>
</dbReference>
<dbReference type="Proteomes" id="UP000479000">
    <property type="component" value="Unassembled WGS sequence"/>
</dbReference>
<dbReference type="PANTHER" id="PTHR31399">
    <property type="entry name" value="DNA-DIRECTED PRIMASE / POLYMERASE PROTEIN"/>
    <property type="match status" value="1"/>
</dbReference>
<dbReference type="AlphaFoldDB" id="A0A6H5GJV9"/>
<gene>
    <name evidence="9" type="ORF">NTEN_LOCUS9714</name>
</gene>
<dbReference type="GO" id="GO:0006264">
    <property type="term" value="P:mitochondrial DNA replication"/>
    <property type="evidence" value="ECO:0007669"/>
    <property type="project" value="TreeGrafter"/>
</dbReference>
<keyword evidence="3" id="KW-0239">DNA-directed DNA polymerase</keyword>
<dbReference type="GO" id="GO:0009411">
    <property type="term" value="P:response to UV"/>
    <property type="evidence" value="ECO:0007669"/>
    <property type="project" value="TreeGrafter"/>
</dbReference>
<evidence type="ECO:0000256" key="1">
    <source>
        <dbReference type="ARBA" id="ARBA00009762"/>
    </source>
</evidence>
<feature type="domain" description="FHF complex subunit HOOK-interacting protein C-terminal" evidence="8">
    <location>
        <begin position="103"/>
        <end position="206"/>
    </location>
</feature>
<evidence type="ECO:0000313" key="10">
    <source>
        <dbReference type="Proteomes" id="UP000479000"/>
    </source>
</evidence>
<reference evidence="9 10" key="1">
    <citation type="submission" date="2020-02" db="EMBL/GenBank/DDBJ databases">
        <authorList>
            <person name="Ferguson B K."/>
        </authorList>
    </citation>
    <scope>NUCLEOTIDE SEQUENCE [LARGE SCALE GENOMIC DNA]</scope>
</reference>
<protein>
    <recommendedName>
        <fullName evidence="4">DNA-directed primase/polymerase protein</fullName>
        <ecNumber evidence="6">2.7.7.102</ecNumber>
        <ecNumber evidence="2">2.7.7.7</ecNumber>
    </recommendedName>
</protein>
<evidence type="ECO:0000259" key="8">
    <source>
        <dbReference type="Pfam" id="PF19314"/>
    </source>
</evidence>
<dbReference type="GO" id="GO:0005759">
    <property type="term" value="C:mitochondrial matrix"/>
    <property type="evidence" value="ECO:0007669"/>
    <property type="project" value="TreeGrafter"/>
</dbReference>
<keyword evidence="10" id="KW-1185">Reference proteome</keyword>
<evidence type="ECO:0000256" key="7">
    <source>
        <dbReference type="ARBA" id="ARBA00047303"/>
    </source>
</evidence>